<keyword evidence="5 12" id="KW-0378">Hydrolase</keyword>
<keyword evidence="10 12" id="KW-0326">Glycosidase</keyword>
<dbReference type="Pfam" id="PF00933">
    <property type="entry name" value="Glyco_hydro_3"/>
    <property type="match status" value="1"/>
</dbReference>
<evidence type="ECO:0000256" key="6">
    <source>
        <dbReference type="ARBA" id="ARBA00023001"/>
    </source>
</evidence>
<dbReference type="InterPro" id="IPR019800">
    <property type="entry name" value="Glyco_hydro_3_AS"/>
</dbReference>
<dbReference type="InterPro" id="IPR036864">
    <property type="entry name" value="Zn2-C6_fun-type_DNA-bd_sf"/>
</dbReference>
<feature type="domain" description="PA14" evidence="15">
    <location>
        <begin position="404"/>
        <end position="542"/>
    </location>
</feature>
<evidence type="ECO:0000313" key="17">
    <source>
        <dbReference type="Proteomes" id="UP000544095"/>
    </source>
</evidence>
<dbReference type="GO" id="GO:0008270">
    <property type="term" value="F:zinc ion binding"/>
    <property type="evidence" value="ECO:0007669"/>
    <property type="project" value="InterPro"/>
</dbReference>
<dbReference type="Pfam" id="PF14310">
    <property type="entry name" value="Fn3-like"/>
    <property type="match status" value="1"/>
</dbReference>
<dbReference type="SMART" id="SM00066">
    <property type="entry name" value="GAL4"/>
    <property type="match status" value="1"/>
</dbReference>
<dbReference type="Gene3D" id="2.60.120.260">
    <property type="entry name" value="Galactose-binding domain-like"/>
    <property type="match status" value="1"/>
</dbReference>
<sequence length="1730" mass="190035">MSPFMSDERTDALDVDELLSKLTLDEKISLLSGKDFWHTTPLPQYGIPSIRLSDGPNGIRGTRIFDSVPSSCLPCGTALGATFDTDLLAEVGQLQGHEAKAKGAVVVLGPTMNIQRGPLGGRGFESFSEDPVLSGHLAGYYCRGLQQENIAATLKHFVCNDMEDERMAVNVMVTQRALREIYLLPFQLALSIGDPQAVMTAYNQVNGTHVSENRELLQSILRDEWKFDGLVMSDWFGTYSTTGAIDAGLDLEMPGPSRWRGRALSHAVMANKVTEAQLDDRVRNVLNLINYSKASGVPENSPERQLNRPEDQTLLRRVSSQSIVLLKNENSILPFTKSKTTAVIGPNAKIARFCGGGSASLLPYYSVSPYEGIAAQCQQKTLFSQGATDHQMLPLIGNYLKTPQGQRGFTWKAFNEPATSVGRKPIEERVLTDSNCFLMDYHNPDLAPVWYAQAEGIFTPDESGLYDFGLGVEGTGKLYIDDELLVSNFENQTRGETLFGSGTIEEKGEKLPPFGPVGGKHGGWRIGCFKRIDPVQAIEDAVAVAKTVDQVVLVVGLNGELESEGTDRTHMDMSYSSNTLVTRVLAANPNTAVVVQSGTPVGMPWIDDASAVCHAWYGGNETGNAIADVIFGDVNPAGKLPLTIPARLQDNPTFFNHHSEAGRVLYGEDIYVGYRYYEKIDSKPLFPFGHGLSYTTFALKDLSVQVGATSTVTVQLSNTGFRSGSEVVQVYVAPPANSSIQRPVKELKAFRKVHLEAGESKQVTVDLDTVLSTSYWDEARDKWCSQAGEYRLLVDTYGNPCWSPGQIYLAYPDMNFSASATSPTSRIVTRQACDVCRLRKRKCSFGTGGGIHWTNTVLAPDPTTRCDNCEKSDSQCTFQMPSKARGPKRKTGYRYSIGTAHSASASPEVDASDTVNASSPLSPLPSSNPGSYALEELAPEPSIATTASPAGCALPYSTDVLLPRDLIHFILNDYLVHVYPLIPVIHRPSFKIDLARNSDLHDESFLILIISLCALTVCILPSRLQIYQDFSSPLPFRTRTEMVNHCHKFCQSFRDASYFDTVSHDKWASSFLLGIAFHQAGNTNQWRMLEVEAMQLLRLLEVHRVSSYAGLDAIEVQLRKKAFWLMFYGYVHQMHNLRNERLMFLDTMLSCELNLEDLMPAPVDDEYISSSGLLPCPEDIAAASLTAGYNIHSRIFAAALRPPGSIGKQTCICSHLKDPQQRLVSLRERLHHLKYMLDTVPPAYAIWSKKTTALTAPTSAATTPSVEGEEVGDIQREAIRVNIHVTHLWLQSMLLDQIDALESEVSASASVTQASMNPPPLSSSSSPVKSDTTFSDERESICQQLLHLLHSFSHYGLEPNGLSLRAKEYLREFSSLLSMLDMRDQIPGQILLQDQQRIQQQRMHAIAMAQQQATIRQQTAQQMGAGNHKTGYQQMGMGQPHSDIPATDPSDIHILTGRGFNVTDFLKFLRACREGDLSTLESIVASQTRSPLFLHHGLLDAIKHGKVDIVRYLLQSGTPISRNTPETILRAPADQQVALLQLFTEHGWTVNSPERLLPRLIQTNNEPLLDWFLEHGADPNIGGPEGDPDQALRLAASRGTARLVQKLLDGGAKMTSNGMGLFYAAGACPAGSTPYAGLVHPSAEFDKSRIPVMALLVENGAGVNDKLETQHVTAQYPIVNAVMAGAVERVKWLLSQGADPDLKGQYGSARDYANFRSSDEMKQVLGVSDT</sequence>
<comment type="pathway">
    <text evidence="2 12">Glycan metabolism; cellulose degradation.</text>
</comment>
<dbReference type="InterPro" id="IPR007219">
    <property type="entry name" value="XnlR_reg_dom"/>
</dbReference>
<evidence type="ECO:0000259" key="14">
    <source>
        <dbReference type="PROSITE" id="PS50048"/>
    </source>
</evidence>
<name>A0A8H5KN41_9HYPO</name>
<dbReference type="GO" id="GO:0006351">
    <property type="term" value="P:DNA-templated transcription"/>
    <property type="evidence" value="ECO:0007669"/>
    <property type="project" value="InterPro"/>
</dbReference>
<dbReference type="SUPFAM" id="SSF48403">
    <property type="entry name" value="Ankyrin repeat"/>
    <property type="match status" value="1"/>
</dbReference>
<gene>
    <name evidence="16" type="ORF">FPANT_10464</name>
</gene>
<dbReference type="Pfam" id="PF04082">
    <property type="entry name" value="Fungal_trans"/>
    <property type="match status" value="1"/>
</dbReference>
<dbReference type="Gene3D" id="3.20.20.300">
    <property type="entry name" value="Glycoside hydrolase, family 3, N-terminal domain"/>
    <property type="match status" value="1"/>
</dbReference>
<keyword evidence="17" id="KW-1185">Reference proteome</keyword>
<dbReference type="SUPFAM" id="SSF52279">
    <property type="entry name" value="Beta-D-glucan exohydrolase, C-terminal domain"/>
    <property type="match status" value="1"/>
</dbReference>
<dbReference type="InterPro" id="IPR037524">
    <property type="entry name" value="PA14/GLEYA"/>
</dbReference>
<dbReference type="InterPro" id="IPR026891">
    <property type="entry name" value="Fn3-like"/>
</dbReference>
<dbReference type="FunFam" id="3.20.20.300:FF:000006">
    <property type="entry name" value="Beta-glucosidase H"/>
    <property type="match status" value="1"/>
</dbReference>
<protein>
    <recommendedName>
        <fullName evidence="12">beta-glucosidase</fullName>
        <ecNumber evidence="12">3.2.1.21</ecNumber>
    </recommendedName>
</protein>
<dbReference type="Pfam" id="PF01915">
    <property type="entry name" value="Glyco_hydro_3_C"/>
    <property type="match status" value="1"/>
</dbReference>
<dbReference type="Gene3D" id="3.40.50.1700">
    <property type="entry name" value="Glycoside hydrolase family 3 C-terminal domain"/>
    <property type="match status" value="1"/>
</dbReference>
<keyword evidence="8" id="KW-0539">Nucleus</keyword>
<dbReference type="FunFam" id="2.60.40.10:FF:000495">
    <property type="entry name" value="Periplasmic beta-glucosidase"/>
    <property type="match status" value="1"/>
</dbReference>
<keyword evidence="4" id="KW-0479">Metal-binding</keyword>
<evidence type="ECO:0000256" key="11">
    <source>
        <dbReference type="ARBA" id="ARBA00023326"/>
    </source>
</evidence>
<accession>A0A8H5KN41</accession>
<evidence type="ECO:0000256" key="4">
    <source>
        <dbReference type="ARBA" id="ARBA00022723"/>
    </source>
</evidence>
<dbReference type="EC" id="3.2.1.21" evidence="12"/>
<comment type="caution">
    <text evidence="16">The sequence shown here is derived from an EMBL/GenBank/DDBJ whole genome shotgun (WGS) entry which is preliminary data.</text>
</comment>
<keyword evidence="6" id="KW-0136">Cellulose degradation</keyword>
<dbReference type="EMBL" id="JAAOAR010000594">
    <property type="protein sequence ID" value="KAF5577334.1"/>
    <property type="molecule type" value="Genomic_DNA"/>
</dbReference>
<feature type="region of interest" description="Disordered" evidence="13">
    <location>
        <begin position="904"/>
        <end position="926"/>
    </location>
</feature>
<dbReference type="GO" id="GO:0030245">
    <property type="term" value="P:cellulose catabolic process"/>
    <property type="evidence" value="ECO:0007669"/>
    <property type="project" value="UniProtKB-UniPathway"/>
</dbReference>
<evidence type="ECO:0000256" key="13">
    <source>
        <dbReference type="SAM" id="MobiDB-lite"/>
    </source>
</evidence>
<dbReference type="InterPro" id="IPR017853">
    <property type="entry name" value="GH"/>
</dbReference>
<evidence type="ECO:0000256" key="1">
    <source>
        <dbReference type="ARBA" id="ARBA00000448"/>
    </source>
</evidence>
<evidence type="ECO:0000256" key="2">
    <source>
        <dbReference type="ARBA" id="ARBA00004987"/>
    </source>
</evidence>
<evidence type="ECO:0000256" key="5">
    <source>
        <dbReference type="ARBA" id="ARBA00022801"/>
    </source>
</evidence>
<dbReference type="InterPro" id="IPR002110">
    <property type="entry name" value="Ankyrin_rpt"/>
</dbReference>
<comment type="similarity">
    <text evidence="3 12">Belongs to the glycosyl hydrolase 3 family.</text>
</comment>
<dbReference type="PANTHER" id="PTHR42715:SF27">
    <property type="entry name" value="BETA-GLUCOSIDASE-RELATED"/>
    <property type="match status" value="1"/>
</dbReference>
<keyword evidence="11 12" id="KW-0624">Polysaccharide degradation</keyword>
<comment type="catalytic activity">
    <reaction evidence="1 12">
        <text>Hydrolysis of terminal, non-reducing beta-D-glucosyl residues with release of beta-D-glucose.</text>
        <dbReference type="EC" id="3.2.1.21"/>
    </reaction>
</comment>
<dbReference type="CDD" id="cd12148">
    <property type="entry name" value="fungal_TF_MHR"/>
    <property type="match status" value="1"/>
</dbReference>
<evidence type="ECO:0000256" key="7">
    <source>
        <dbReference type="ARBA" id="ARBA00023180"/>
    </source>
</evidence>
<dbReference type="InterPro" id="IPR036881">
    <property type="entry name" value="Glyco_hydro_3_C_sf"/>
</dbReference>
<dbReference type="SUPFAM" id="SSF57701">
    <property type="entry name" value="Zn2/Cys6 DNA-binding domain"/>
    <property type="match status" value="1"/>
</dbReference>
<dbReference type="InterPro" id="IPR002772">
    <property type="entry name" value="Glyco_hydro_3_C"/>
</dbReference>
<reference evidence="16 17" key="1">
    <citation type="submission" date="2020-05" db="EMBL/GenBank/DDBJ databases">
        <title>Identification and distribution of gene clusters putatively required for synthesis of sphingolipid metabolism inhibitors in phylogenetically diverse species of the filamentous fungus Fusarium.</title>
        <authorList>
            <person name="Kim H.-S."/>
            <person name="Busman M."/>
            <person name="Brown D.W."/>
            <person name="Divon H."/>
            <person name="Uhlig S."/>
            <person name="Proctor R.H."/>
        </authorList>
    </citation>
    <scope>NUCLEOTIDE SEQUENCE [LARGE SCALE GENOMIC DNA]</scope>
    <source>
        <strain evidence="16 17">NRRL 25211</strain>
    </source>
</reference>
<evidence type="ECO:0000313" key="16">
    <source>
        <dbReference type="EMBL" id="KAF5577334.1"/>
    </source>
</evidence>
<evidence type="ECO:0000256" key="10">
    <source>
        <dbReference type="ARBA" id="ARBA00023295"/>
    </source>
</evidence>
<evidence type="ECO:0000256" key="3">
    <source>
        <dbReference type="ARBA" id="ARBA00005336"/>
    </source>
</evidence>
<dbReference type="InterPro" id="IPR013783">
    <property type="entry name" value="Ig-like_fold"/>
</dbReference>
<dbReference type="Gene3D" id="2.60.40.10">
    <property type="entry name" value="Immunoglobulins"/>
    <property type="match status" value="1"/>
</dbReference>
<dbReference type="InterPro" id="IPR011658">
    <property type="entry name" value="PA14_dom"/>
</dbReference>
<dbReference type="SMART" id="SM00248">
    <property type="entry name" value="ANK"/>
    <property type="match status" value="3"/>
</dbReference>
<proteinExistence type="inferred from homology"/>
<feature type="region of interest" description="Disordered" evidence="13">
    <location>
        <begin position="1311"/>
        <end position="1334"/>
    </location>
</feature>
<dbReference type="Proteomes" id="UP000544095">
    <property type="component" value="Unassembled WGS sequence"/>
</dbReference>
<dbReference type="UniPathway" id="UPA00696"/>
<dbReference type="PROSITE" id="PS00775">
    <property type="entry name" value="GLYCOSYL_HYDROL_F3"/>
    <property type="match status" value="1"/>
</dbReference>
<dbReference type="InterPro" id="IPR036962">
    <property type="entry name" value="Glyco_hydro_3_N_sf"/>
</dbReference>
<dbReference type="GO" id="GO:0000981">
    <property type="term" value="F:DNA-binding transcription factor activity, RNA polymerase II-specific"/>
    <property type="evidence" value="ECO:0007669"/>
    <property type="project" value="InterPro"/>
</dbReference>
<evidence type="ECO:0000256" key="8">
    <source>
        <dbReference type="ARBA" id="ARBA00023242"/>
    </source>
</evidence>
<dbReference type="InterPro" id="IPR050288">
    <property type="entry name" value="Cellulose_deg_GH3"/>
</dbReference>
<dbReference type="SMART" id="SM01217">
    <property type="entry name" value="Fn3_like"/>
    <property type="match status" value="1"/>
</dbReference>
<evidence type="ECO:0000259" key="15">
    <source>
        <dbReference type="PROSITE" id="PS51820"/>
    </source>
</evidence>
<dbReference type="Pfam" id="PF07691">
    <property type="entry name" value="PA14"/>
    <property type="match status" value="1"/>
</dbReference>
<dbReference type="InterPro" id="IPR001764">
    <property type="entry name" value="Glyco_hydro_3_N"/>
</dbReference>
<dbReference type="GO" id="GO:0003677">
    <property type="term" value="F:DNA binding"/>
    <property type="evidence" value="ECO:0007669"/>
    <property type="project" value="InterPro"/>
</dbReference>
<dbReference type="PANTHER" id="PTHR42715">
    <property type="entry name" value="BETA-GLUCOSIDASE"/>
    <property type="match status" value="1"/>
</dbReference>
<dbReference type="Pfam" id="PF00172">
    <property type="entry name" value="Zn_clus"/>
    <property type="match status" value="1"/>
</dbReference>
<dbReference type="PROSITE" id="PS50048">
    <property type="entry name" value="ZN2_CY6_FUNGAL_2"/>
    <property type="match status" value="1"/>
</dbReference>
<keyword evidence="9 12" id="KW-0119">Carbohydrate metabolism</keyword>
<dbReference type="PROSITE" id="PS51820">
    <property type="entry name" value="PA14"/>
    <property type="match status" value="1"/>
</dbReference>
<dbReference type="Gene3D" id="1.25.40.20">
    <property type="entry name" value="Ankyrin repeat-containing domain"/>
    <property type="match status" value="1"/>
</dbReference>
<dbReference type="Gene3D" id="4.10.240.10">
    <property type="entry name" value="Zn(2)-C6 fungal-type DNA-binding domain"/>
    <property type="match status" value="1"/>
</dbReference>
<feature type="domain" description="Zn(2)-C6 fungal-type" evidence="14">
    <location>
        <begin position="832"/>
        <end position="878"/>
    </location>
</feature>
<dbReference type="PRINTS" id="PR00133">
    <property type="entry name" value="GLHYDRLASE3"/>
</dbReference>
<dbReference type="CDD" id="cd00067">
    <property type="entry name" value="GAL4"/>
    <property type="match status" value="1"/>
</dbReference>
<dbReference type="InterPro" id="IPR036770">
    <property type="entry name" value="Ankyrin_rpt-contain_sf"/>
</dbReference>
<evidence type="ECO:0000256" key="9">
    <source>
        <dbReference type="ARBA" id="ARBA00023277"/>
    </source>
</evidence>
<organism evidence="16 17">
    <name type="scientific">Fusarium pseudoanthophilum</name>
    <dbReference type="NCBI Taxonomy" id="48495"/>
    <lineage>
        <taxon>Eukaryota</taxon>
        <taxon>Fungi</taxon>
        <taxon>Dikarya</taxon>
        <taxon>Ascomycota</taxon>
        <taxon>Pezizomycotina</taxon>
        <taxon>Sordariomycetes</taxon>
        <taxon>Hypocreomycetidae</taxon>
        <taxon>Hypocreales</taxon>
        <taxon>Nectriaceae</taxon>
        <taxon>Fusarium</taxon>
        <taxon>Fusarium fujikuroi species complex</taxon>
    </lineage>
</organism>
<dbReference type="InterPro" id="IPR001138">
    <property type="entry name" value="Zn2Cys6_DnaBD"/>
</dbReference>
<keyword evidence="7" id="KW-0325">Glycoprotein</keyword>
<evidence type="ECO:0000256" key="12">
    <source>
        <dbReference type="RuleBase" id="RU361161"/>
    </source>
</evidence>
<dbReference type="GO" id="GO:0008422">
    <property type="term" value="F:beta-glucosidase activity"/>
    <property type="evidence" value="ECO:0007669"/>
    <property type="project" value="UniProtKB-EC"/>
</dbReference>
<dbReference type="SUPFAM" id="SSF51445">
    <property type="entry name" value="(Trans)glycosidases"/>
    <property type="match status" value="1"/>
</dbReference>